<dbReference type="PROSITE" id="PS51257">
    <property type="entry name" value="PROKAR_LIPOPROTEIN"/>
    <property type="match status" value="1"/>
</dbReference>
<evidence type="ECO:0000256" key="2">
    <source>
        <dbReference type="ARBA" id="ARBA00022803"/>
    </source>
</evidence>
<dbReference type="Gene3D" id="1.25.40.10">
    <property type="entry name" value="Tetratricopeptide repeat domain"/>
    <property type="match status" value="1"/>
</dbReference>
<reference evidence="6" key="1">
    <citation type="journal article" date="2019" name="Int. J. Syst. Evol. Microbiol.">
        <title>The Global Catalogue of Microorganisms (GCM) 10K type strain sequencing project: providing services to taxonomists for standard genome sequencing and annotation.</title>
        <authorList>
            <consortium name="The Broad Institute Genomics Platform"/>
            <consortium name="The Broad Institute Genome Sequencing Center for Infectious Disease"/>
            <person name="Wu L."/>
            <person name="Ma J."/>
        </authorList>
    </citation>
    <scope>NUCLEOTIDE SEQUENCE [LARGE SCALE GENOMIC DNA]</scope>
    <source>
        <strain evidence="6">NBRC 109341</strain>
    </source>
</reference>
<keyword evidence="4" id="KW-0732">Signal</keyword>
<dbReference type="InterPro" id="IPR013105">
    <property type="entry name" value="TPR_2"/>
</dbReference>
<organism evidence="5 6">
    <name type="scientific">Hydrogenophaga electricum</name>
    <dbReference type="NCBI Taxonomy" id="1230953"/>
    <lineage>
        <taxon>Bacteria</taxon>
        <taxon>Pseudomonadati</taxon>
        <taxon>Pseudomonadota</taxon>
        <taxon>Betaproteobacteria</taxon>
        <taxon>Burkholderiales</taxon>
        <taxon>Comamonadaceae</taxon>
        <taxon>Hydrogenophaga</taxon>
    </lineage>
</organism>
<gene>
    <name evidence="5" type="ORF">GCM10007935_19320</name>
</gene>
<dbReference type="InterPro" id="IPR019734">
    <property type="entry name" value="TPR_rpt"/>
</dbReference>
<dbReference type="SMART" id="SM00028">
    <property type="entry name" value="TPR"/>
    <property type="match status" value="2"/>
</dbReference>
<evidence type="ECO:0000256" key="3">
    <source>
        <dbReference type="PROSITE-ProRule" id="PRU00339"/>
    </source>
</evidence>
<sequence length="273" mass="28730">MKRPARLLPLALAAALLGGCASQPSKSDSAAAEATASGAALENAATHGALVRQMQGNGLWFASLAHIDALEKRWGATSETRLMRAEALRHTDQAAASAALYQQLLDTPERAAAWRGLGLISGSQGDYARAAECFENARQIAPTDGLLLNDLGYALLMDRRPEQARLPIMQAVQLLPQQPRVRSNLVLYLLVDQRPAEARRLMDEAGLSAATRRAIEQLAQELNSAATVPAAVTGQRPVGPVGPVPSAGSSGLLLKSSLRLSQALSHEPGTAAP</sequence>
<evidence type="ECO:0000256" key="4">
    <source>
        <dbReference type="SAM" id="SignalP"/>
    </source>
</evidence>
<dbReference type="InterPro" id="IPR011990">
    <property type="entry name" value="TPR-like_helical_dom_sf"/>
</dbReference>
<keyword evidence="6" id="KW-1185">Reference proteome</keyword>
<evidence type="ECO:0000313" key="6">
    <source>
        <dbReference type="Proteomes" id="UP001156903"/>
    </source>
</evidence>
<keyword evidence="2 3" id="KW-0802">TPR repeat</keyword>
<dbReference type="PROSITE" id="PS50005">
    <property type="entry name" value="TPR"/>
    <property type="match status" value="1"/>
</dbReference>
<evidence type="ECO:0000313" key="5">
    <source>
        <dbReference type="EMBL" id="GLS14501.1"/>
    </source>
</evidence>
<dbReference type="Pfam" id="PF07719">
    <property type="entry name" value="TPR_2"/>
    <property type="match status" value="1"/>
</dbReference>
<feature type="repeat" description="TPR" evidence="3">
    <location>
        <begin position="111"/>
        <end position="144"/>
    </location>
</feature>
<dbReference type="EMBL" id="BSPB01000012">
    <property type="protein sequence ID" value="GLS14501.1"/>
    <property type="molecule type" value="Genomic_DNA"/>
</dbReference>
<comment type="caution">
    <text evidence="5">The sequence shown here is derived from an EMBL/GenBank/DDBJ whole genome shotgun (WGS) entry which is preliminary data.</text>
</comment>
<evidence type="ECO:0008006" key="7">
    <source>
        <dbReference type="Google" id="ProtNLM"/>
    </source>
</evidence>
<dbReference type="SUPFAM" id="SSF48452">
    <property type="entry name" value="TPR-like"/>
    <property type="match status" value="1"/>
</dbReference>
<evidence type="ECO:0000256" key="1">
    <source>
        <dbReference type="ARBA" id="ARBA00022737"/>
    </source>
</evidence>
<dbReference type="Proteomes" id="UP001156903">
    <property type="component" value="Unassembled WGS sequence"/>
</dbReference>
<feature type="chain" id="PRO_5045395399" description="Tetratricopeptide repeat protein" evidence="4">
    <location>
        <begin position="22"/>
        <end position="273"/>
    </location>
</feature>
<feature type="signal peptide" evidence="4">
    <location>
        <begin position="1"/>
        <end position="21"/>
    </location>
</feature>
<protein>
    <recommendedName>
        <fullName evidence="7">Tetratricopeptide repeat protein</fullName>
    </recommendedName>
</protein>
<proteinExistence type="predicted"/>
<dbReference type="RefSeq" id="WP_284307617.1">
    <property type="nucleotide sequence ID" value="NZ_BSPB01000012.1"/>
</dbReference>
<keyword evidence="1" id="KW-0677">Repeat</keyword>
<accession>A0ABQ6C2C6</accession>
<name>A0ABQ6C2C6_9BURK</name>